<proteinExistence type="predicted"/>
<reference evidence="1" key="1">
    <citation type="journal article" date="2019" name="bioRxiv">
        <title>The Genome of the Zebra Mussel, Dreissena polymorpha: A Resource for Invasive Species Research.</title>
        <authorList>
            <person name="McCartney M.A."/>
            <person name="Auch B."/>
            <person name="Kono T."/>
            <person name="Mallez S."/>
            <person name="Zhang Y."/>
            <person name="Obille A."/>
            <person name="Becker A."/>
            <person name="Abrahante J.E."/>
            <person name="Garbe J."/>
            <person name="Badalamenti J.P."/>
            <person name="Herman A."/>
            <person name="Mangelson H."/>
            <person name="Liachko I."/>
            <person name="Sullivan S."/>
            <person name="Sone E.D."/>
            <person name="Koren S."/>
            <person name="Silverstein K.A.T."/>
            <person name="Beckman K.B."/>
            <person name="Gohl D.M."/>
        </authorList>
    </citation>
    <scope>NUCLEOTIDE SEQUENCE</scope>
    <source>
        <strain evidence="1">Duluth1</strain>
        <tissue evidence="1">Whole animal</tissue>
    </source>
</reference>
<dbReference type="Proteomes" id="UP000828390">
    <property type="component" value="Unassembled WGS sequence"/>
</dbReference>
<dbReference type="EMBL" id="JAIWYP010000013">
    <property type="protein sequence ID" value="KAH3714771.1"/>
    <property type="molecule type" value="Genomic_DNA"/>
</dbReference>
<keyword evidence="2" id="KW-1185">Reference proteome</keyword>
<accession>A0A9D4HEV8</accession>
<dbReference type="AlphaFoldDB" id="A0A9D4HEV8"/>
<reference evidence="1" key="2">
    <citation type="submission" date="2020-11" db="EMBL/GenBank/DDBJ databases">
        <authorList>
            <person name="McCartney M.A."/>
            <person name="Auch B."/>
            <person name="Kono T."/>
            <person name="Mallez S."/>
            <person name="Becker A."/>
            <person name="Gohl D.M."/>
            <person name="Silverstein K.A.T."/>
            <person name="Koren S."/>
            <person name="Bechman K.B."/>
            <person name="Herman A."/>
            <person name="Abrahante J.E."/>
            <person name="Garbe J."/>
        </authorList>
    </citation>
    <scope>NUCLEOTIDE SEQUENCE</scope>
    <source>
        <strain evidence="1">Duluth1</strain>
        <tissue evidence="1">Whole animal</tissue>
    </source>
</reference>
<sequence length="69" mass="8051">MTPDIESYVKLEAFRPKPIICTRTTTTIGTWNDQEDGTIGQKDVEVQLRNPRNHSNKMNWFLSIETDLR</sequence>
<organism evidence="1 2">
    <name type="scientific">Dreissena polymorpha</name>
    <name type="common">Zebra mussel</name>
    <name type="synonym">Mytilus polymorpha</name>
    <dbReference type="NCBI Taxonomy" id="45954"/>
    <lineage>
        <taxon>Eukaryota</taxon>
        <taxon>Metazoa</taxon>
        <taxon>Spiralia</taxon>
        <taxon>Lophotrochozoa</taxon>
        <taxon>Mollusca</taxon>
        <taxon>Bivalvia</taxon>
        <taxon>Autobranchia</taxon>
        <taxon>Heteroconchia</taxon>
        <taxon>Euheterodonta</taxon>
        <taxon>Imparidentia</taxon>
        <taxon>Neoheterodontei</taxon>
        <taxon>Myida</taxon>
        <taxon>Dreissenoidea</taxon>
        <taxon>Dreissenidae</taxon>
        <taxon>Dreissena</taxon>
    </lineage>
</organism>
<evidence type="ECO:0000313" key="2">
    <source>
        <dbReference type="Proteomes" id="UP000828390"/>
    </source>
</evidence>
<gene>
    <name evidence="1" type="ORF">DPMN_057471</name>
</gene>
<protein>
    <submittedName>
        <fullName evidence="1">Uncharacterized protein</fullName>
    </submittedName>
</protein>
<name>A0A9D4HEV8_DREPO</name>
<comment type="caution">
    <text evidence="1">The sequence shown here is derived from an EMBL/GenBank/DDBJ whole genome shotgun (WGS) entry which is preliminary data.</text>
</comment>
<evidence type="ECO:0000313" key="1">
    <source>
        <dbReference type="EMBL" id="KAH3714771.1"/>
    </source>
</evidence>